<protein>
    <recommendedName>
        <fullName evidence="5">DASH complex subunit ASK1</fullName>
    </recommendedName>
</protein>
<evidence type="ECO:0000256" key="15">
    <source>
        <dbReference type="ARBA" id="ARBA00023306"/>
    </source>
</evidence>
<dbReference type="GO" id="GO:0005874">
    <property type="term" value="C:microtubule"/>
    <property type="evidence" value="ECO:0007669"/>
    <property type="project" value="UniProtKB-KW"/>
</dbReference>
<dbReference type="AlphaFoldDB" id="A0A9P4QCS4"/>
<evidence type="ECO:0000256" key="11">
    <source>
        <dbReference type="ARBA" id="ARBA00022829"/>
    </source>
</evidence>
<dbReference type="Proteomes" id="UP000799441">
    <property type="component" value="Unassembled WGS sequence"/>
</dbReference>
<organism evidence="18 19">
    <name type="scientific">Polychaeton citri CBS 116435</name>
    <dbReference type="NCBI Taxonomy" id="1314669"/>
    <lineage>
        <taxon>Eukaryota</taxon>
        <taxon>Fungi</taxon>
        <taxon>Dikarya</taxon>
        <taxon>Ascomycota</taxon>
        <taxon>Pezizomycotina</taxon>
        <taxon>Dothideomycetes</taxon>
        <taxon>Dothideomycetidae</taxon>
        <taxon>Capnodiales</taxon>
        <taxon>Capnodiaceae</taxon>
        <taxon>Polychaeton</taxon>
    </lineage>
</organism>
<dbReference type="InterPro" id="IPR013964">
    <property type="entry name" value="DASH_Ask1"/>
</dbReference>
<accession>A0A9P4QCS4</accession>
<dbReference type="OrthoDB" id="5573898at2759"/>
<feature type="compositionally biased region" description="Polar residues" evidence="17">
    <location>
        <begin position="246"/>
        <end position="255"/>
    </location>
</feature>
<feature type="compositionally biased region" description="Polar residues" evidence="17">
    <location>
        <begin position="294"/>
        <end position="303"/>
    </location>
</feature>
<feature type="compositionally biased region" description="Polar residues" evidence="17">
    <location>
        <begin position="146"/>
        <end position="157"/>
    </location>
</feature>
<comment type="caution">
    <text evidence="18">The sequence shown here is derived from an EMBL/GenBank/DDBJ whole genome shotgun (WGS) entry which is preliminary data.</text>
</comment>
<evidence type="ECO:0000256" key="1">
    <source>
        <dbReference type="ARBA" id="ARBA00004123"/>
    </source>
</evidence>
<comment type="subcellular location">
    <subcellularLocation>
        <location evidence="3">Chromosome</location>
        <location evidence="3">Centromere</location>
        <location evidence="3">Kinetochore</location>
    </subcellularLocation>
    <subcellularLocation>
        <location evidence="2">Cytoplasm</location>
        <location evidence="2">Cytoskeleton</location>
        <location evidence="2">Spindle</location>
    </subcellularLocation>
    <subcellularLocation>
        <location evidence="1">Nucleus</location>
    </subcellularLocation>
</comment>
<keyword evidence="14" id="KW-0539">Nucleus</keyword>
<evidence type="ECO:0000256" key="10">
    <source>
        <dbReference type="ARBA" id="ARBA00022776"/>
    </source>
</evidence>
<evidence type="ECO:0000256" key="14">
    <source>
        <dbReference type="ARBA" id="ARBA00023242"/>
    </source>
</evidence>
<evidence type="ECO:0000256" key="6">
    <source>
        <dbReference type="ARBA" id="ARBA00022454"/>
    </source>
</evidence>
<dbReference type="GO" id="GO:0008608">
    <property type="term" value="P:attachment of spindle microtubules to kinetochore"/>
    <property type="evidence" value="ECO:0007669"/>
    <property type="project" value="InterPro"/>
</dbReference>
<evidence type="ECO:0000313" key="19">
    <source>
        <dbReference type="Proteomes" id="UP000799441"/>
    </source>
</evidence>
<keyword evidence="12" id="KW-0995">Kinetochore</keyword>
<evidence type="ECO:0000313" key="18">
    <source>
        <dbReference type="EMBL" id="KAF2723323.1"/>
    </source>
</evidence>
<evidence type="ECO:0000256" key="2">
    <source>
        <dbReference type="ARBA" id="ARBA00004186"/>
    </source>
</evidence>
<proteinExistence type="inferred from homology"/>
<evidence type="ECO:0000256" key="3">
    <source>
        <dbReference type="ARBA" id="ARBA00004629"/>
    </source>
</evidence>
<feature type="compositionally biased region" description="Basic and acidic residues" evidence="17">
    <location>
        <begin position="119"/>
        <end position="128"/>
    </location>
</feature>
<feature type="compositionally biased region" description="Acidic residues" evidence="17">
    <location>
        <begin position="441"/>
        <end position="451"/>
    </location>
</feature>
<evidence type="ECO:0000256" key="9">
    <source>
        <dbReference type="ARBA" id="ARBA00022701"/>
    </source>
</evidence>
<dbReference type="EMBL" id="MU003777">
    <property type="protein sequence ID" value="KAF2723323.1"/>
    <property type="molecule type" value="Genomic_DNA"/>
</dbReference>
<name>A0A9P4QCS4_9PEZI</name>
<sequence length="469" mass="51406">MSGSSYGRPPRGLSLTEELDRLDQSITLTLQQIDENFNRSLRIVTEKILPVVEQYGKQSGDVWEGSKFWKQFFEASANVSLSGYEENPTVLDTTEQSTLQNEETSTDLHTLTDFEDDENTARLGRERGQGSGKRSQGVFDQESDIDLSSPTQMTGTVGTPRLPASALRGNTSRSGSATGKSKAAAAKLYRSPSPRKYTGSHPFGSGHSRTTPGLEEPSTPSAIAGTGAGLVSSPFEPDSAFKPSTAKRQPTSQMKGNKDPVMHWQVLDKNYRIQATPMTQRRQRQDHVIDSRSRTTPASTNKSKALWEDSPESSPEIERPQLRSDLFSPPRDRSNRTPGVSVLTPMQESGAAHQQAHSTGRRLFTSELTAPSVGANNTHTNRLSNILDETLSDDGIDYELSPPKTMQFHVPQSRLVQTPAREASRKIVEDLLLTAGADGTTDIEAEGEGVEEPSPSVVRRGWEMEDDTF</sequence>
<keyword evidence="11" id="KW-0159">Chromosome partition</keyword>
<dbReference type="PANTHER" id="PTHR28200:SF1">
    <property type="entry name" value="DASH COMPLEX SUBUNIT ASK1"/>
    <property type="match status" value="1"/>
</dbReference>
<comment type="similarity">
    <text evidence="4">Belongs to the DASH complex ASK1 family.</text>
</comment>
<feature type="compositionally biased region" description="Low complexity" evidence="17">
    <location>
        <begin position="171"/>
        <end position="187"/>
    </location>
</feature>
<keyword evidence="15" id="KW-0131">Cell cycle</keyword>
<keyword evidence="6" id="KW-0158">Chromosome</keyword>
<evidence type="ECO:0000256" key="7">
    <source>
        <dbReference type="ARBA" id="ARBA00022490"/>
    </source>
</evidence>
<dbReference type="GO" id="GO:0042729">
    <property type="term" value="C:DASH complex"/>
    <property type="evidence" value="ECO:0007669"/>
    <property type="project" value="InterPro"/>
</dbReference>
<dbReference type="GO" id="GO:0072686">
    <property type="term" value="C:mitotic spindle"/>
    <property type="evidence" value="ECO:0007669"/>
    <property type="project" value="InterPro"/>
</dbReference>
<evidence type="ECO:0000256" key="16">
    <source>
        <dbReference type="ARBA" id="ARBA00023328"/>
    </source>
</evidence>
<keyword evidence="8" id="KW-0132">Cell division</keyword>
<keyword evidence="13" id="KW-0206">Cytoskeleton</keyword>
<dbReference type="GO" id="GO:0051301">
    <property type="term" value="P:cell division"/>
    <property type="evidence" value="ECO:0007669"/>
    <property type="project" value="UniProtKB-KW"/>
</dbReference>
<keyword evidence="16" id="KW-0137">Centromere</keyword>
<dbReference type="PANTHER" id="PTHR28200">
    <property type="entry name" value="DASH COMPLEX SUBUNIT ASK1"/>
    <property type="match status" value="1"/>
</dbReference>
<evidence type="ECO:0000256" key="4">
    <source>
        <dbReference type="ARBA" id="ARBA00010731"/>
    </source>
</evidence>
<evidence type="ECO:0000256" key="13">
    <source>
        <dbReference type="ARBA" id="ARBA00023212"/>
    </source>
</evidence>
<evidence type="ECO:0000256" key="17">
    <source>
        <dbReference type="SAM" id="MobiDB-lite"/>
    </source>
</evidence>
<gene>
    <name evidence="18" type="ORF">K431DRAFT_283129</name>
</gene>
<feature type="compositionally biased region" description="Basic and acidic residues" evidence="17">
    <location>
        <begin position="283"/>
        <end position="293"/>
    </location>
</feature>
<keyword evidence="10" id="KW-0498">Mitosis</keyword>
<dbReference type="Pfam" id="PF08655">
    <property type="entry name" value="DASH_Ask1"/>
    <property type="match status" value="1"/>
</dbReference>
<evidence type="ECO:0000256" key="5">
    <source>
        <dbReference type="ARBA" id="ARBA00014520"/>
    </source>
</evidence>
<reference evidence="18" key="1">
    <citation type="journal article" date="2020" name="Stud. Mycol.">
        <title>101 Dothideomycetes genomes: a test case for predicting lifestyles and emergence of pathogens.</title>
        <authorList>
            <person name="Haridas S."/>
            <person name="Albert R."/>
            <person name="Binder M."/>
            <person name="Bloem J."/>
            <person name="Labutti K."/>
            <person name="Salamov A."/>
            <person name="Andreopoulos B."/>
            <person name="Baker S."/>
            <person name="Barry K."/>
            <person name="Bills G."/>
            <person name="Bluhm B."/>
            <person name="Cannon C."/>
            <person name="Castanera R."/>
            <person name="Culley D."/>
            <person name="Daum C."/>
            <person name="Ezra D."/>
            <person name="Gonzalez J."/>
            <person name="Henrissat B."/>
            <person name="Kuo A."/>
            <person name="Liang C."/>
            <person name="Lipzen A."/>
            <person name="Lutzoni F."/>
            <person name="Magnuson J."/>
            <person name="Mondo S."/>
            <person name="Nolan M."/>
            <person name="Ohm R."/>
            <person name="Pangilinan J."/>
            <person name="Park H.-J."/>
            <person name="Ramirez L."/>
            <person name="Alfaro M."/>
            <person name="Sun H."/>
            <person name="Tritt A."/>
            <person name="Yoshinaga Y."/>
            <person name="Zwiers L.-H."/>
            <person name="Turgeon B."/>
            <person name="Goodwin S."/>
            <person name="Spatafora J."/>
            <person name="Crous P."/>
            <person name="Grigoriev I."/>
        </authorList>
    </citation>
    <scope>NUCLEOTIDE SEQUENCE</scope>
    <source>
        <strain evidence="18">CBS 116435</strain>
    </source>
</reference>
<keyword evidence="9" id="KW-0493">Microtubule</keyword>
<keyword evidence="19" id="KW-1185">Reference proteome</keyword>
<keyword evidence="7" id="KW-0963">Cytoplasm</keyword>
<feature type="region of interest" description="Disordered" evidence="17">
    <location>
        <begin position="438"/>
        <end position="469"/>
    </location>
</feature>
<evidence type="ECO:0000256" key="8">
    <source>
        <dbReference type="ARBA" id="ARBA00022618"/>
    </source>
</evidence>
<feature type="region of interest" description="Disordered" evidence="17">
    <location>
        <begin position="112"/>
        <end position="340"/>
    </location>
</feature>
<evidence type="ECO:0000256" key="12">
    <source>
        <dbReference type="ARBA" id="ARBA00022838"/>
    </source>
</evidence>
<dbReference type="GO" id="GO:0044732">
    <property type="term" value="C:mitotic spindle pole body"/>
    <property type="evidence" value="ECO:0007669"/>
    <property type="project" value="TreeGrafter"/>
</dbReference>